<keyword evidence="2" id="KW-1185">Reference proteome</keyword>
<dbReference type="EMBL" id="CP019605">
    <property type="protein sequence ID" value="AQP45284.1"/>
    <property type="molecule type" value="Genomic_DNA"/>
</dbReference>
<dbReference type="Proteomes" id="UP000188324">
    <property type="component" value="Chromosome"/>
</dbReference>
<sequence length="257" mass="27446">MAKPKLDAVAAGAVDLARNAAVEVGGADAVGEHLGVSPEEGERLVTHYFESRVPGYDDWQWAVTLVRATRAKTATVNEIVLLPRADALLAPQWVPWEDRIGAGDIAPGMLMATPDNDPRLEPGFAATDLPVDADNADWVQLRSTVSELGLGRARVLSRFGRDEATERWLDGPPGPNNEETREAPANCGTCGYFVALRGSLGVLFGACTNQYSPSDGRVVSLDHGCGGHSDVVAEERPRELPAPVFDTISIDEGSLFD</sequence>
<dbReference type="Pfam" id="PF11228">
    <property type="entry name" value="DUF3027"/>
    <property type="match status" value="1"/>
</dbReference>
<dbReference type="KEGG" id="tfl:RPIT_11160"/>
<gene>
    <name evidence="1" type="ORF">RPIT_11160</name>
</gene>
<evidence type="ECO:0000313" key="1">
    <source>
        <dbReference type="EMBL" id="AQP45284.1"/>
    </source>
</evidence>
<protein>
    <submittedName>
        <fullName evidence="1">Uncharacterized protein</fullName>
    </submittedName>
</protein>
<dbReference type="AlphaFoldDB" id="A0A1Q2CGQ2"/>
<proteinExistence type="predicted"/>
<accession>A0A1Q2CGQ2</accession>
<evidence type="ECO:0000313" key="2">
    <source>
        <dbReference type="Proteomes" id="UP000188324"/>
    </source>
</evidence>
<name>A0A1Q2CGQ2_9ACTN</name>
<dbReference type="STRING" id="1610493.RPIT_11160"/>
<dbReference type="InterPro" id="IPR021391">
    <property type="entry name" value="DUF3027"/>
</dbReference>
<dbReference type="RefSeq" id="WP_077343201.1">
    <property type="nucleotide sequence ID" value="NZ_CP019605.1"/>
</dbReference>
<organism evidence="1 2">
    <name type="scientific">Tessaracoccus flavus</name>
    <dbReference type="NCBI Taxonomy" id="1610493"/>
    <lineage>
        <taxon>Bacteria</taxon>
        <taxon>Bacillati</taxon>
        <taxon>Actinomycetota</taxon>
        <taxon>Actinomycetes</taxon>
        <taxon>Propionibacteriales</taxon>
        <taxon>Propionibacteriaceae</taxon>
        <taxon>Tessaracoccus</taxon>
    </lineage>
</organism>
<dbReference type="OrthoDB" id="3210158at2"/>
<reference evidence="1 2" key="1">
    <citation type="journal article" date="2016" name="Int. J. Syst. Evol. Microbiol.">
        <title>Tessaracoccus flavus sp. nov., isolated from the drainage system of a lindane-producing factory.</title>
        <authorList>
            <person name="Kumari R."/>
            <person name="Singh P."/>
            <person name="Schumann P."/>
            <person name="Lal R."/>
        </authorList>
    </citation>
    <scope>NUCLEOTIDE SEQUENCE [LARGE SCALE GENOMIC DNA]</scope>
    <source>
        <strain evidence="1 2">RP1T</strain>
    </source>
</reference>